<evidence type="ECO:0000313" key="10">
    <source>
        <dbReference type="EMBL" id="KAG1899224.1"/>
    </source>
</evidence>
<evidence type="ECO:0000256" key="5">
    <source>
        <dbReference type="ARBA" id="ARBA00023186"/>
    </source>
</evidence>
<evidence type="ECO:0000256" key="8">
    <source>
        <dbReference type="SAM" id="Coils"/>
    </source>
</evidence>
<sequence>MNFDFTDKTQQSLSAAIQLAKDYSHAQGISPCTYRRSSPERGLSNVGASSLFSSVIQKAGGDPVIVKRGLQKIIVRLPSQSPSPEEISMSASALKVLREAQSLQKTMHDSYIAQDHIILALLKDPSISSIIKDAGLTEAALKTATEQTRGNRRVESKNAEAGFNALQKYAVDLTALAEEGKIDPVIGRDNEIRRIIRILCRRTKNNPVLIGEPGVGKTSIAEGLAQRIVNRDVPATLIGRLFSLDMGALMAGAKYKGEYEERIKSVLSEVEKSSEDGQSIILFVDELHLIMAGRGAEGGGMDAGNLFKPLLARGKLRCIGATTLSEYRKYIETDAALERRFAQVLVNEPSVSETISILRGIREKYEVYHGVRILDGALISAATLAHRYLTSRRLPDAAIDLVDEACASVRVTRETAPESIDKLQRRKLELEVEIHALEREKDQASQERLSVARKAIADVDDELQPLRAAYEAEKRKGDEINEVRRKIDNLRAKADEAERRYDLATASDLRYYALPDLQNRLEALQAKKFEEDAKIGGGTDTVTPEQIAEIVGRWTAIPVTRLMSTEKEKLLRMERILADYVVGQPEPVKAVANAIRLSRSGLANAQRPIASFLMAGPSGTGKTLLSKTLATILFDTPDAMIRIDGSEYSEKHSIARLIGAPPGYVGHDAGGQLTEYVRRKPYSIVLIDEIEKASREFVTLFLQVLDDGRLTDGQGRVVDFRNTVIIMTSNLGAAYLNDVGQGPVTPQTKQLVMGAIMGHFPPEFINRIDEIVVFRALSRSSMLKIVDLRLKEVQDRLAEKKIVLDIDNESKRYLVSIGYSTTYGARPLNRAIQSDLLNPLSVMLLSDRIRDGETVNIRFDAPRNKLVVVPNHEGQADVDAMDEDWNEDNDIEIEEMD</sequence>
<dbReference type="Gene3D" id="1.10.1780.10">
    <property type="entry name" value="Clp, N-terminal domain"/>
    <property type="match status" value="1"/>
</dbReference>
<dbReference type="SMART" id="SM01086">
    <property type="entry name" value="ClpB_D2-small"/>
    <property type="match status" value="1"/>
</dbReference>
<dbReference type="GO" id="GO:0043335">
    <property type="term" value="P:protein unfolding"/>
    <property type="evidence" value="ECO:0007669"/>
    <property type="project" value="TreeGrafter"/>
</dbReference>
<dbReference type="SUPFAM" id="SSF81923">
    <property type="entry name" value="Double Clp-N motif"/>
    <property type="match status" value="1"/>
</dbReference>
<dbReference type="InterPro" id="IPR041546">
    <property type="entry name" value="ClpA/ClpB_AAA_lid"/>
</dbReference>
<dbReference type="Gene3D" id="1.10.8.60">
    <property type="match status" value="1"/>
</dbReference>
<dbReference type="InterPro" id="IPR003959">
    <property type="entry name" value="ATPase_AAA_core"/>
</dbReference>
<dbReference type="Proteomes" id="UP001195769">
    <property type="component" value="Unassembled WGS sequence"/>
</dbReference>
<keyword evidence="8" id="KW-0175">Coiled coil</keyword>
<dbReference type="CDD" id="cd19499">
    <property type="entry name" value="RecA-like_ClpB_Hsp104-like"/>
    <property type="match status" value="1"/>
</dbReference>
<evidence type="ECO:0000256" key="4">
    <source>
        <dbReference type="ARBA" id="ARBA00022840"/>
    </source>
</evidence>
<protein>
    <submittedName>
        <fullName evidence="10">P-loop containing nucleoside triphosphate hydrolase protein</fullName>
    </submittedName>
</protein>
<dbReference type="InterPro" id="IPR050130">
    <property type="entry name" value="ClpA_ClpB"/>
</dbReference>
<dbReference type="RefSeq" id="XP_041224800.1">
    <property type="nucleotide sequence ID" value="XM_041362000.1"/>
</dbReference>
<dbReference type="SMART" id="SM00382">
    <property type="entry name" value="AAA"/>
    <property type="match status" value="2"/>
</dbReference>
<dbReference type="PROSITE" id="PS00871">
    <property type="entry name" value="CLPAB_2"/>
    <property type="match status" value="1"/>
</dbReference>
<proteinExistence type="inferred from homology"/>
<evidence type="ECO:0000313" key="11">
    <source>
        <dbReference type="Proteomes" id="UP001195769"/>
    </source>
</evidence>
<dbReference type="EMBL" id="JABBWK010000034">
    <property type="protein sequence ID" value="KAG1899224.1"/>
    <property type="molecule type" value="Genomic_DNA"/>
</dbReference>
<dbReference type="SUPFAM" id="SSF52540">
    <property type="entry name" value="P-loop containing nucleoside triphosphate hydrolases"/>
    <property type="match status" value="2"/>
</dbReference>
<keyword evidence="2 6" id="KW-0677">Repeat</keyword>
<dbReference type="Pfam" id="PF10431">
    <property type="entry name" value="ClpB_D2-small"/>
    <property type="match status" value="1"/>
</dbReference>
<comment type="similarity">
    <text evidence="1 7">Belongs to the ClpA/ClpB family.</text>
</comment>
<dbReference type="PANTHER" id="PTHR11638:SF18">
    <property type="entry name" value="HEAT SHOCK PROTEIN 104"/>
    <property type="match status" value="1"/>
</dbReference>
<dbReference type="GO" id="GO:0042026">
    <property type="term" value="P:protein refolding"/>
    <property type="evidence" value="ECO:0007669"/>
    <property type="project" value="TreeGrafter"/>
</dbReference>
<dbReference type="InterPro" id="IPR036628">
    <property type="entry name" value="Clp_N_dom_sf"/>
</dbReference>
<keyword evidence="4 7" id="KW-0067">ATP-binding</keyword>
<dbReference type="FunFam" id="3.40.50.300:FF:000025">
    <property type="entry name" value="ATP-dependent Clp protease subunit"/>
    <property type="match status" value="1"/>
</dbReference>
<dbReference type="InterPro" id="IPR018368">
    <property type="entry name" value="ClpA/B_CS1"/>
</dbReference>
<dbReference type="InterPro" id="IPR001270">
    <property type="entry name" value="ClpA/B"/>
</dbReference>
<organism evidence="10 11">
    <name type="scientific">Suillus fuscotomentosus</name>
    <dbReference type="NCBI Taxonomy" id="1912939"/>
    <lineage>
        <taxon>Eukaryota</taxon>
        <taxon>Fungi</taxon>
        <taxon>Dikarya</taxon>
        <taxon>Basidiomycota</taxon>
        <taxon>Agaricomycotina</taxon>
        <taxon>Agaricomycetes</taxon>
        <taxon>Agaricomycetidae</taxon>
        <taxon>Boletales</taxon>
        <taxon>Suillineae</taxon>
        <taxon>Suillaceae</taxon>
        <taxon>Suillus</taxon>
    </lineage>
</organism>
<dbReference type="InterPro" id="IPR003593">
    <property type="entry name" value="AAA+_ATPase"/>
</dbReference>
<keyword evidence="11" id="KW-1185">Reference proteome</keyword>
<dbReference type="AlphaFoldDB" id="A0AAD4E6A3"/>
<evidence type="ECO:0000256" key="7">
    <source>
        <dbReference type="RuleBase" id="RU004432"/>
    </source>
</evidence>
<keyword evidence="5 7" id="KW-0143">Chaperone</keyword>
<accession>A0AAD4E6A3</accession>
<dbReference type="PANTHER" id="PTHR11638">
    <property type="entry name" value="ATP-DEPENDENT CLP PROTEASE"/>
    <property type="match status" value="1"/>
</dbReference>
<evidence type="ECO:0000256" key="6">
    <source>
        <dbReference type="PROSITE-ProRule" id="PRU01251"/>
    </source>
</evidence>
<name>A0AAD4E6A3_9AGAM</name>
<dbReference type="InterPro" id="IPR027417">
    <property type="entry name" value="P-loop_NTPase"/>
</dbReference>
<feature type="domain" description="Clp R" evidence="9">
    <location>
        <begin position="1"/>
        <end position="151"/>
    </location>
</feature>
<dbReference type="Pfam" id="PF17871">
    <property type="entry name" value="AAA_lid_9"/>
    <property type="match status" value="1"/>
</dbReference>
<dbReference type="PROSITE" id="PS51903">
    <property type="entry name" value="CLP_R"/>
    <property type="match status" value="1"/>
</dbReference>
<reference evidence="10" key="1">
    <citation type="journal article" date="2020" name="New Phytol.">
        <title>Comparative genomics reveals dynamic genome evolution in host specialist ectomycorrhizal fungi.</title>
        <authorList>
            <person name="Lofgren L.A."/>
            <person name="Nguyen N.H."/>
            <person name="Vilgalys R."/>
            <person name="Ruytinx J."/>
            <person name="Liao H.L."/>
            <person name="Branco S."/>
            <person name="Kuo A."/>
            <person name="LaButti K."/>
            <person name="Lipzen A."/>
            <person name="Andreopoulos W."/>
            <person name="Pangilinan J."/>
            <person name="Riley R."/>
            <person name="Hundley H."/>
            <person name="Na H."/>
            <person name="Barry K."/>
            <person name="Grigoriev I.V."/>
            <person name="Stajich J.E."/>
            <person name="Kennedy P.G."/>
        </authorList>
    </citation>
    <scope>NUCLEOTIDE SEQUENCE</scope>
    <source>
        <strain evidence="10">FC203</strain>
    </source>
</reference>
<dbReference type="PRINTS" id="PR00300">
    <property type="entry name" value="CLPPROTEASEA"/>
</dbReference>
<dbReference type="Pfam" id="PF00004">
    <property type="entry name" value="AAA"/>
    <property type="match status" value="1"/>
</dbReference>
<evidence type="ECO:0000256" key="2">
    <source>
        <dbReference type="ARBA" id="ARBA00022737"/>
    </source>
</evidence>
<dbReference type="GO" id="GO:0005829">
    <property type="term" value="C:cytosol"/>
    <property type="evidence" value="ECO:0007669"/>
    <property type="project" value="TreeGrafter"/>
</dbReference>
<dbReference type="GO" id="GO:0051082">
    <property type="term" value="F:unfolded protein binding"/>
    <property type="evidence" value="ECO:0007669"/>
    <property type="project" value="TreeGrafter"/>
</dbReference>
<evidence type="ECO:0000259" key="9">
    <source>
        <dbReference type="PROSITE" id="PS51903"/>
    </source>
</evidence>
<dbReference type="Gene3D" id="3.40.50.300">
    <property type="entry name" value="P-loop containing nucleotide triphosphate hydrolases"/>
    <property type="match status" value="3"/>
</dbReference>
<dbReference type="GO" id="GO:0016887">
    <property type="term" value="F:ATP hydrolysis activity"/>
    <property type="evidence" value="ECO:0007669"/>
    <property type="project" value="InterPro"/>
</dbReference>
<evidence type="ECO:0000256" key="1">
    <source>
        <dbReference type="ARBA" id="ARBA00008675"/>
    </source>
</evidence>
<keyword evidence="3 7" id="KW-0547">Nucleotide-binding</keyword>
<dbReference type="FunFam" id="3.40.50.300:FF:000120">
    <property type="entry name" value="ATP-dependent chaperone ClpB"/>
    <property type="match status" value="1"/>
</dbReference>
<dbReference type="PROSITE" id="PS00870">
    <property type="entry name" value="CLPAB_1"/>
    <property type="match status" value="1"/>
</dbReference>
<dbReference type="FunFam" id="3.40.50.300:FF:000010">
    <property type="entry name" value="Chaperone clpB 1, putative"/>
    <property type="match status" value="1"/>
</dbReference>
<evidence type="ECO:0000256" key="3">
    <source>
        <dbReference type="ARBA" id="ARBA00022741"/>
    </source>
</evidence>
<dbReference type="InterPro" id="IPR028299">
    <property type="entry name" value="ClpA/B_CS2"/>
</dbReference>
<gene>
    <name evidence="10" type="ORF">F5891DRAFT_1040209</name>
</gene>
<dbReference type="GO" id="GO:0051087">
    <property type="term" value="F:protein-folding chaperone binding"/>
    <property type="evidence" value="ECO:0007669"/>
    <property type="project" value="TreeGrafter"/>
</dbReference>
<dbReference type="GeneID" id="64656298"/>
<feature type="coiled-coil region" evidence="8">
    <location>
        <begin position="420"/>
        <end position="507"/>
    </location>
</feature>
<dbReference type="InterPro" id="IPR004176">
    <property type="entry name" value="Clp_R_N"/>
</dbReference>
<dbReference type="Pfam" id="PF02861">
    <property type="entry name" value="Clp_N"/>
    <property type="match status" value="1"/>
</dbReference>
<dbReference type="CDD" id="cd00009">
    <property type="entry name" value="AAA"/>
    <property type="match status" value="1"/>
</dbReference>
<dbReference type="GO" id="GO:0005524">
    <property type="term" value="F:ATP binding"/>
    <property type="evidence" value="ECO:0007669"/>
    <property type="project" value="UniProtKB-KW"/>
</dbReference>
<keyword evidence="10" id="KW-0378">Hydrolase</keyword>
<comment type="caution">
    <text evidence="10">The sequence shown here is derived from an EMBL/GenBank/DDBJ whole genome shotgun (WGS) entry which is preliminary data.</text>
</comment>
<dbReference type="Pfam" id="PF07724">
    <property type="entry name" value="AAA_2"/>
    <property type="match status" value="1"/>
</dbReference>
<dbReference type="GO" id="GO:0070370">
    <property type="term" value="P:cellular heat acclimation"/>
    <property type="evidence" value="ECO:0007669"/>
    <property type="project" value="TreeGrafter"/>
</dbReference>
<dbReference type="InterPro" id="IPR019489">
    <property type="entry name" value="Clp_ATPase_C"/>
</dbReference>